<proteinExistence type="predicted"/>
<evidence type="ECO:0000313" key="3">
    <source>
        <dbReference type="Proteomes" id="UP001208689"/>
    </source>
</evidence>
<dbReference type="Proteomes" id="UP001208689">
    <property type="component" value="Chromosome"/>
</dbReference>
<accession>A0ABY6HPF4</accession>
<name>A0ABY6HPF4_9ARCH</name>
<organism evidence="2 3">
    <name type="scientific">Candidatus Lokiarchaeum ossiferum</name>
    <dbReference type="NCBI Taxonomy" id="2951803"/>
    <lineage>
        <taxon>Archaea</taxon>
        <taxon>Promethearchaeati</taxon>
        <taxon>Promethearchaeota</taxon>
        <taxon>Promethearchaeia</taxon>
        <taxon>Promethearchaeales</taxon>
        <taxon>Promethearchaeaceae</taxon>
        <taxon>Candidatus Lokiarchaeum</taxon>
    </lineage>
</organism>
<sequence>MYLPEKKRIHDPNTEVAIFWDYENIRVVAKGIKVPLAEALDAYTAKIGFLRIKKIYSDWTDINKAIIKAMYMLLLIFNLWNIRGKCILRKNFI</sequence>
<keyword evidence="1" id="KW-0812">Transmembrane</keyword>
<evidence type="ECO:0000313" key="2">
    <source>
        <dbReference type="EMBL" id="UYP44772.1"/>
    </source>
</evidence>
<keyword evidence="1" id="KW-1133">Transmembrane helix</keyword>
<evidence type="ECO:0000256" key="1">
    <source>
        <dbReference type="SAM" id="Phobius"/>
    </source>
</evidence>
<dbReference type="EMBL" id="CP104013">
    <property type="protein sequence ID" value="UYP44772.1"/>
    <property type="molecule type" value="Genomic_DNA"/>
</dbReference>
<reference evidence="2" key="1">
    <citation type="submission" date="2022-09" db="EMBL/GenBank/DDBJ databases">
        <title>Actin cytoskeleton and complex cell architecture in an #Asgard archaeon.</title>
        <authorList>
            <person name="Ponce Toledo R.I."/>
            <person name="Schleper C."/>
            <person name="Rodrigues Oliveira T."/>
            <person name="Wollweber F."/>
            <person name="Xu J."/>
            <person name="Rittmann S."/>
            <person name="Klingl A."/>
            <person name="Pilhofer M."/>
        </authorList>
    </citation>
    <scope>NUCLEOTIDE SEQUENCE</scope>
    <source>
        <strain evidence="2">B-35</strain>
    </source>
</reference>
<keyword evidence="1" id="KW-0472">Membrane</keyword>
<feature type="transmembrane region" description="Helical" evidence="1">
    <location>
        <begin position="65"/>
        <end position="82"/>
    </location>
</feature>
<gene>
    <name evidence="2" type="ORF">NEF87_001057</name>
</gene>
<keyword evidence="3" id="KW-1185">Reference proteome</keyword>
<protein>
    <submittedName>
        <fullName evidence="2">Uncharacterized protein</fullName>
    </submittedName>
</protein>